<keyword evidence="2" id="KW-0645">Protease</keyword>
<evidence type="ECO:0000256" key="1">
    <source>
        <dbReference type="ARBA" id="ARBA00007074"/>
    </source>
</evidence>
<reference evidence="9" key="1">
    <citation type="journal article" date="2019" name="Int. J. Syst. Evol. Microbiol.">
        <title>The Global Catalogue of Microorganisms (GCM) 10K type strain sequencing project: providing services to taxonomists for standard genome sequencing and annotation.</title>
        <authorList>
            <consortium name="The Broad Institute Genomics Platform"/>
            <consortium name="The Broad Institute Genome Sequencing Center for Infectious Disease"/>
            <person name="Wu L."/>
            <person name="Ma J."/>
        </authorList>
    </citation>
    <scope>NUCLEOTIDE SEQUENCE [LARGE SCALE GENOMIC DNA]</scope>
    <source>
        <strain evidence="9">JCM 14718</strain>
    </source>
</reference>
<dbReference type="PANTHER" id="PTHR47359">
    <property type="entry name" value="PEPTIDOGLYCAN DL-ENDOPEPTIDASE CWLO"/>
    <property type="match status" value="1"/>
</dbReference>
<evidence type="ECO:0000256" key="3">
    <source>
        <dbReference type="ARBA" id="ARBA00022801"/>
    </source>
</evidence>
<gene>
    <name evidence="8" type="ORF">GCM10009765_02170</name>
</gene>
<keyword evidence="3" id="KW-0378">Hydrolase</keyword>
<comment type="similarity">
    <text evidence="1">Belongs to the peptidase C40 family.</text>
</comment>
<proteinExistence type="inferred from homology"/>
<dbReference type="InterPro" id="IPR000064">
    <property type="entry name" value="NLP_P60_dom"/>
</dbReference>
<dbReference type="Proteomes" id="UP001500618">
    <property type="component" value="Unassembled WGS sequence"/>
</dbReference>
<evidence type="ECO:0000256" key="6">
    <source>
        <dbReference type="SAM" id="SignalP"/>
    </source>
</evidence>
<feature type="coiled-coil region" evidence="5">
    <location>
        <begin position="40"/>
        <end position="74"/>
    </location>
</feature>
<feature type="domain" description="NlpC/P60" evidence="7">
    <location>
        <begin position="208"/>
        <end position="320"/>
    </location>
</feature>
<name>A0ABP4RQH7_9ACTN</name>
<dbReference type="InterPro" id="IPR051794">
    <property type="entry name" value="PG_Endopeptidase_C40"/>
</dbReference>
<feature type="signal peptide" evidence="6">
    <location>
        <begin position="1"/>
        <end position="36"/>
    </location>
</feature>
<keyword evidence="4" id="KW-0788">Thiol protease</keyword>
<evidence type="ECO:0000256" key="5">
    <source>
        <dbReference type="SAM" id="Coils"/>
    </source>
</evidence>
<dbReference type="PANTHER" id="PTHR47359:SF3">
    <property type="entry name" value="NLP_P60 DOMAIN-CONTAINING PROTEIN-RELATED"/>
    <property type="match status" value="1"/>
</dbReference>
<dbReference type="PROSITE" id="PS51935">
    <property type="entry name" value="NLPC_P60"/>
    <property type="match status" value="1"/>
</dbReference>
<evidence type="ECO:0000256" key="2">
    <source>
        <dbReference type="ARBA" id="ARBA00022670"/>
    </source>
</evidence>
<keyword evidence="9" id="KW-1185">Reference proteome</keyword>
<accession>A0ABP4RQH7</accession>
<feature type="chain" id="PRO_5046452901" evidence="6">
    <location>
        <begin position="37"/>
        <end position="320"/>
    </location>
</feature>
<dbReference type="RefSeq" id="WP_344306261.1">
    <property type="nucleotide sequence ID" value="NZ_BAAANY010000001.1"/>
</dbReference>
<dbReference type="Gene3D" id="6.10.250.3150">
    <property type="match status" value="1"/>
</dbReference>
<keyword evidence="6" id="KW-0732">Signal</keyword>
<evidence type="ECO:0000256" key="4">
    <source>
        <dbReference type="ARBA" id="ARBA00022807"/>
    </source>
</evidence>
<comment type="caution">
    <text evidence="8">The sequence shown here is derived from an EMBL/GenBank/DDBJ whole genome shotgun (WGS) entry which is preliminary data.</text>
</comment>
<dbReference type="Pfam" id="PF00877">
    <property type="entry name" value="NLPC_P60"/>
    <property type="match status" value="1"/>
</dbReference>
<sequence>MTRAWAPRRKHALFVPLFMVLALVSTSFLDSSPAMADQTLSDVQAKITALTGQIDKANEQYNTANVQLGQVRNQQATVSKQLADTNIKVAELRKQAGSYAVNAYKGGDMSMLGSMMTTGSADQFLDQLTTLDALTSKAEAPLKALKAEQAVQAAQNTKLQGLVTSANTLVQTLTTSKASFNSQLQPLLALQAKMSPTFGDNSYHAIAPPGSPANVAFAYAQLDKPYVFGAAGPDTWDCSGLTEMAYQQIGKSLEHSAHLQYAALTHVSESDIRTGDLVFFYGFEHVGIAISHTQVIHAPEPGDSVKITNISDMPIAGVGR</sequence>
<evidence type="ECO:0000313" key="8">
    <source>
        <dbReference type="EMBL" id="GAA1656360.1"/>
    </source>
</evidence>
<protein>
    <submittedName>
        <fullName evidence="8">C40 family peptidase</fullName>
    </submittedName>
</protein>
<evidence type="ECO:0000313" key="9">
    <source>
        <dbReference type="Proteomes" id="UP001500618"/>
    </source>
</evidence>
<keyword evidence="5" id="KW-0175">Coiled coil</keyword>
<dbReference type="InterPro" id="IPR038765">
    <property type="entry name" value="Papain-like_cys_pep_sf"/>
</dbReference>
<dbReference type="EMBL" id="BAAANY010000001">
    <property type="protein sequence ID" value="GAA1656360.1"/>
    <property type="molecule type" value="Genomic_DNA"/>
</dbReference>
<evidence type="ECO:0000259" key="7">
    <source>
        <dbReference type="PROSITE" id="PS51935"/>
    </source>
</evidence>
<dbReference type="Gene3D" id="3.90.1720.10">
    <property type="entry name" value="endopeptidase domain like (from Nostoc punctiforme)"/>
    <property type="match status" value="1"/>
</dbReference>
<organism evidence="8 9">
    <name type="scientific">Fodinicola feengrottensis</name>
    <dbReference type="NCBI Taxonomy" id="435914"/>
    <lineage>
        <taxon>Bacteria</taxon>
        <taxon>Bacillati</taxon>
        <taxon>Actinomycetota</taxon>
        <taxon>Actinomycetes</taxon>
        <taxon>Mycobacteriales</taxon>
        <taxon>Fodinicola</taxon>
    </lineage>
</organism>
<dbReference type="SUPFAM" id="SSF54001">
    <property type="entry name" value="Cysteine proteinases"/>
    <property type="match status" value="1"/>
</dbReference>